<name>A0A075HCN9_9ARCH</name>
<keyword evidence="5 8" id="KW-0648">Protein biosynthesis</keyword>
<dbReference type="GO" id="GO:0005737">
    <property type="term" value="C:cytoplasm"/>
    <property type="evidence" value="ECO:0007669"/>
    <property type="project" value="UniProtKB-SubCell"/>
</dbReference>
<evidence type="ECO:0000259" key="10">
    <source>
        <dbReference type="SMART" id="SM00836"/>
    </source>
</evidence>
<dbReference type="Pfam" id="PF03485">
    <property type="entry name" value="Arg_tRNA_synt_N"/>
    <property type="match status" value="1"/>
</dbReference>
<feature type="domain" description="DALR anticodon binding" evidence="10">
    <location>
        <begin position="509"/>
        <end position="625"/>
    </location>
</feature>
<comment type="catalytic activity">
    <reaction evidence="7 8">
        <text>tRNA(Arg) + L-arginine + ATP = L-arginyl-tRNA(Arg) + AMP + diphosphate</text>
        <dbReference type="Rhea" id="RHEA:20301"/>
        <dbReference type="Rhea" id="RHEA-COMP:9658"/>
        <dbReference type="Rhea" id="RHEA-COMP:9673"/>
        <dbReference type="ChEBI" id="CHEBI:30616"/>
        <dbReference type="ChEBI" id="CHEBI:32682"/>
        <dbReference type="ChEBI" id="CHEBI:33019"/>
        <dbReference type="ChEBI" id="CHEBI:78442"/>
        <dbReference type="ChEBI" id="CHEBI:78513"/>
        <dbReference type="ChEBI" id="CHEBI:456215"/>
        <dbReference type="EC" id="6.1.1.19"/>
    </reaction>
</comment>
<accession>A0A075HCN9</accession>
<dbReference type="Pfam" id="PF05746">
    <property type="entry name" value="DALR_1"/>
    <property type="match status" value="1"/>
</dbReference>
<evidence type="ECO:0000256" key="8">
    <source>
        <dbReference type="HAMAP-Rule" id="MF_00123"/>
    </source>
</evidence>
<comment type="subcellular location">
    <subcellularLocation>
        <location evidence="8">Cytoplasm</location>
    </subcellularLocation>
</comment>
<evidence type="ECO:0000313" key="12">
    <source>
        <dbReference type="EMBL" id="AIF14286.1"/>
    </source>
</evidence>
<dbReference type="EC" id="6.1.1.19" evidence="8"/>
<keyword evidence="2 8" id="KW-0436">Ligase</keyword>
<dbReference type="InterPro" id="IPR014729">
    <property type="entry name" value="Rossmann-like_a/b/a_fold"/>
</dbReference>
<dbReference type="SUPFAM" id="SSF47323">
    <property type="entry name" value="Anticodon-binding domain of a subclass of class I aminoacyl-tRNA synthetases"/>
    <property type="match status" value="1"/>
</dbReference>
<protein>
    <recommendedName>
        <fullName evidence="8">Arginine--tRNA ligase</fullName>
        <ecNumber evidence="8">6.1.1.19</ecNumber>
    </recommendedName>
    <alternativeName>
        <fullName evidence="8">Arginyl-tRNA synthetase</fullName>
        <shortName evidence="8">ArgRS</shortName>
    </alternativeName>
</protein>
<keyword evidence="6 8" id="KW-0030">Aminoacyl-tRNA synthetase</keyword>
<dbReference type="GO" id="GO:0004814">
    <property type="term" value="F:arginine-tRNA ligase activity"/>
    <property type="evidence" value="ECO:0007669"/>
    <property type="project" value="UniProtKB-UniRule"/>
</dbReference>
<keyword evidence="3 8" id="KW-0547">Nucleotide-binding</keyword>
<feature type="short sequence motif" description="'HIGH' region" evidence="8">
    <location>
        <begin position="126"/>
        <end position="136"/>
    </location>
</feature>
<dbReference type="InterPro" id="IPR008909">
    <property type="entry name" value="DALR_anticod-bd"/>
</dbReference>
<dbReference type="PANTHER" id="PTHR11956:SF5">
    <property type="entry name" value="ARGININE--TRNA LIGASE, CYTOPLASMIC"/>
    <property type="match status" value="1"/>
</dbReference>
<dbReference type="PROSITE" id="PS00178">
    <property type="entry name" value="AA_TRNA_LIGASE_I"/>
    <property type="match status" value="1"/>
</dbReference>
<evidence type="ECO:0000256" key="7">
    <source>
        <dbReference type="ARBA" id="ARBA00049339"/>
    </source>
</evidence>
<proteinExistence type="inferred from homology"/>
<evidence type="ECO:0000256" key="9">
    <source>
        <dbReference type="RuleBase" id="RU363038"/>
    </source>
</evidence>
<dbReference type="SUPFAM" id="SSF55190">
    <property type="entry name" value="Arginyl-tRNA synthetase (ArgRS), N-terminal 'additional' domain"/>
    <property type="match status" value="1"/>
</dbReference>
<dbReference type="AlphaFoldDB" id="A0A075HCN9"/>
<dbReference type="InterPro" id="IPR036695">
    <property type="entry name" value="Arg-tRNA-synth_N_sf"/>
</dbReference>
<dbReference type="PRINTS" id="PR01038">
    <property type="entry name" value="TRNASYNTHARG"/>
</dbReference>
<comment type="similarity">
    <text evidence="1 8 9">Belongs to the class-I aminoacyl-tRNA synthetase family.</text>
</comment>
<dbReference type="Gene3D" id="3.40.50.620">
    <property type="entry name" value="HUPs"/>
    <property type="match status" value="1"/>
</dbReference>
<dbReference type="InterPro" id="IPR001412">
    <property type="entry name" value="aa-tRNA-synth_I_CS"/>
</dbReference>
<dbReference type="GO" id="GO:0006420">
    <property type="term" value="P:arginyl-tRNA aminoacylation"/>
    <property type="evidence" value="ECO:0007669"/>
    <property type="project" value="UniProtKB-UniRule"/>
</dbReference>
<evidence type="ECO:0000256" key="6">
    <source>
        <dbReference type="ARBA" id="ARBA00023146"/>
    </source>
</evidence>
<dbReference type="InterPro" id="IPR001278">
    <property type="entry name" value="Arg-tRNA-ligase"/>
</dbReference>
<evidence type="ECO:0000256" key="4">
    <source>
        <dbReference type="ARBA" id="ARBA00022840"/>
    </source>
</evidence>
<dbReference type="SMART" id="SM01016">
    <property type="entry name" value="Arg_tRNA_synt_N"/>
    <property type="match status" value="1"/>
</dbReference>
<keyword evidence="4 8" id="KW-0067">ATP-binding</keyword>
<dbReference type="Gene3D" id="3.30.1360.70">
    <property type="entry name" value="Arginyl tRNA synthetase N-terminal domain"/>
    <property type="match status" value="1"/>
</dbReference>
<evidence type="ECO:0000256" key="1">
    <source>
        <dbReference type="ARBA" id="ARBA00005594"/>
    </source>
</evidence>
<evidence type="ECO:0000256" key="2">
    <source>
        <dbReference type="ARBA" id="ARBA00022598"/>
    </source>
</evidence>
<dbReference type="EMBL" id="KF900997">
    <property type="protein sequence ID" value="AIF14286.1"/>
    <property type="molecule type" value="Genomic_DNA"/>
</dbReference>
<dbReference type="Gene3D" id="1.10.730.10">
    <property type="entry name" value="Isoleucyl-tRNA Synthetase, Domain 1"/>
    <property type="match status" value="1"/>
</dbReference>
<evidence type="ECO:0000259" key="11">
    <source>
        <dbReference type="SMART" id="SM01016"/>
    </source>
</evidence>
<dbReference type="SUPFAM" id="SSF52374">
    <property type="entry name" value="Nucleotidylyl transferase"/>
    <property type="match status" value="1"/>
</dbReference>
<reference evidence="12" key="1">
    <citation type="journal article" date="2014" name="Genome Biol. Evol.">
        <title>Pangenome evidence for extensive interdomain horizontal transfer affecting lineage core and shell genes in uncultured planktonic thaumarchaeota and euryarchaeota.</title>
        <authorList>
            <person name="Deschamps P."/>
            <person name="Zivanovic Y."/>
            <person name="Moreira D."/>
            <person name="Rodriguez-Valera F."/>
            <person name="Lopez-Garcia P."/>
        </authorList>
    </citation>
    <scope>NUCLEOTIDE SEQUENCE</scope>
</reference>
<evidence type="ECO:0000256" key="3">
    <source>
        <dbReference type="ARBA" id="ARBA00022741"/>
    </source>
</evidence>
<dbReference type="SMART" id="SM00836">
    <property type="entry name" value="DALR_1"/>
    <property type="match status" value="1"/>
</dbReference>
<feature type="domain" description="Arginyl tRNA synthetase N-terminal" evidence="11">
    <location>
        <begin position="8"/>
        <end position="90"/>
    </location>
</feature>
<dbReference type="Pfam" id="PF00750">
    <property type="entry name" value="tRNA-synt_1d"/>
    <property type="match status" value="1"/>
</dbReference>
<keyword evidence="8" id="KW-0963">Cytoplasm</keyword>
<dbReference type="InterPro" id="IPR005148">
    <property type="entry name" value="Arg-tRNA-synth_N"/>
</dbReference>
<dbReference type="InterPro" id="IPR035684">
    <property type="entry name" value="ArgRS_core"/>
</dbReference>
<organism evidence="12">
    <name type="scientific">uncultured marine thaumarchaeote KM3_67_A04</name>
    <dbReference type="NCBI Taxonomy" id="1456230"/>
    <lineage>
        <taxon>Archaea</taxon>
        <taxon>Nitrososphaerota</taxon>
        <taxon>environmental samples</taxon>
    </lineage>
</organism>
<sequence length="625" mass="70264">MVFLSVLNQVRENISKIIEEKGYDKVTFVVEPSKSGFGDITCNVAFLLAKSLKKSPREIAQGFVDAYDINLNDELEKVEAHQSGYINFFLDVNPFNKAVLLESQNENYGSINIGKNSKVIIEHTSVNPNKALHIGHLRNVVIGDVVSRILSKVNYDVKVLNYVDDSGLQVADIIVGFKFGGFSETPPAGEKFANYCGDTVYVKTSTKYANDEGLESKRREILKELEDSTSETARFGKILTRKILADQLDTVWNLGASYDCLNFESDILYSKLWEKVFDSMKSENLIRLENEGDNAGCWVLPIENEDDKILVRSNGVATYVAKDIPYAAWKLGVLNDPFNYAKYTTQSNGKILYETTLEESQEPKQSFAANKVITVIDNRQTNLQKIVASLMSKFKPESSYVHLGYEAVTLSSETASLLGNKTDGKDVQMSGRKGLYVNADEMIEKLEKRIFAESKERNDNLDDESLSEISHNVAVGTIRYELIKPDLDKIITFDINSSLKLEGDTCSYIQYSCVRASRILEKFGNEPNFDVQFDQLNTEYEINLIKQIGMFEIIVNDAAKNYSPKVIARYCYGLAVAFSSFYEHVKVLKADTPELVNARLCLVLSFKLTLEKALDLLGIIAPERM</sequence>
<dbReference type="GO" id="GO:0005524">
    <property type="term" value="F:ATP binding"/>
    <property type="evidence" value="ECO:0007669"/>
    <property type="project" value="UniProtKB-UniRule"/>
</dbReference>
<dbReference type="InterPro" id="IPR009080">
    <property type="entry name" value="tRNAsynth_Ia_anticodon-bd"/>
</dbReference>
<dbReference type="PANTHER" id="PTHR11956">
    <property type="entry name" value="ARGINYL-TRNA SYNTHETASE"/>
    <property type="match status" value="1"/>
</dbReference>
<gene>
    <name evidence="12" type="primary">RARS</name>
    <name evidence="8 12" type="synonym">argS</name>
</gene>
<dbReference type="HAMAP" id="MF_00123">
    <property type="entry name" value="Arg_tRNA_synth"/>
    <property type="match status" value="1"/>
</dbReference>
<evidence type="ECO:0000256" key="5">
    <source>
        <dbReference type="ARBA" id="ARBA00022917"/>
    </source>
</evidence>